<dbReference type="EMBL" id="KN832006">
    <property type="protein sequence ID" value="KIN99277.1"/>
    <property type="molecule type" value="Genomic_DNA"/>
</dbReference>
<evidence type="ECO:0000313" key="2">
    <source>
        <dbReference type="Proteomes" id="UP000054217"/>
    </source>
</evidence>
<evidence type="ECO:0000313" key="1">
    <source>
        <dbReference type="EMBL" id="KIN99277.1"/>
    </source>
</evidence>
<dbReference type="Proteomes" id="UP000054217">
    <property type="component" value="Unassembled WGS sequence"/>
</dbReference>
<name>A0A0C3IQR2_PISTI</name>
<accession>A0A0C3IQR2</accession>
<organism evidence="1 2">
    <name type="scientific">Pisolithus tinctorius Marx 270</name>
    <dbReference type="NCBI Taxonomy" id="870435"/>
    <lineage>
        <taxon>Eukaryota</taxon>
        <taxon>Fungi</taxon>
        <taxon>Dikarya</taxon>
        <taxon>Basidiomycota</taxon>
        <taxon>Agaricomycotina</taxon>
        <taxon>Agaricomycetes</taxon>
        <taxon>Agaricomycetidae</taxon>
        <taxon>Boletales</taxon>
        <taxon>Sclerodermatineae</taxon>
        <taxon>Pisolithaceae</taxon>
        <taxon>Pisolithus</taxon>
    </lineage>
</organism>
<dbReference type="InParanoid" id="A0A0C3IQR2"/>
<reference evidence="1 2" key="1">
    <citation type="submission" date="2014-04" db="EMBL/GenBank/DDBJ databases">
        <authorList>
            <consortium name="DOE Joint Genome Institute"/>
            <person name="Kuo A."/>
            <person name="Kohler A."/>
            <person name="Costa M.D."/>
            <person name="Nagy L.G."/>
            <person name="Floudas D."/>
            <person name="Copeland A."/>
            <person name="Barry K.W."/>
            <person name="Cichocki N."/>
            <person name="Veneault-Fourrey C."/>
            <person name="LaButti K."/>
            <person name="Lindquist E.A."/>
            <person name="Lipzen A."/>
            <person name="Lundell T."/>
            <person name="Morin E."/>
            <person name="Murat C."/>
            <person name="Sun H."/>
            <person name="Tunlid A."/>
            <person name="Henrissat B."/>
            <person name="Grigoriev I.V."/>
            <person name="Hibbett D.S."/>
            <person name="Martin F."/>
            <person name="Nordberg H.P."/>
            <person name="Cantor M.N."/>
            <person name="Hua S.X."/>
        </authorList>
    </citation>
    <scope>NUCLEOTIDE SEQUENCE [LARGE SCALE GENOMIC DNA]</scope>
    <source>
        <strain evidence="1 2">Marx 270</strain>
    </source>
</reference>
<sequence>MFSQPRFSTLVPTPVEEYDASACYLHYDLEDSDCFPPDEDLLGKRTNSLPPDGSIHYDFPEQPRTSDAPAISGQSTFRVDYLQTATVFSHQDSVQGTANHYSMSHLGPSYFPAVGSVAFDSLMVSVQATEVNVPARHLALPQGYLGPFSNDAGAVDRSASSVGSLATADTTAFPSEISRVHPIPIQFTNTAAGTPQVTPQPYRRPCEWKDNKGRICGELVGWYCQDHLAVVHGIVNISGSTRVTCGACSEKKIRKFILRHFRERHIGFRRSKRNAA</sequence>
<keyword evidence="2" id="KW-1185">Reference proteome</keyword>
<gene>
    <name evidence="1" type="ORF">M404DRAFT_1004766</name>
</gene>
<dbReference type="OrthoDB" id="2689250at2759"/>
<proteinExistence type="predicted"/>
<protein>
    <submittedName>
        <fullName evidence="1">Uncharacterized protein</fullName>
    </submittedName>
</protein>
<dbReference type="AlphaFoldDB" id="A0A0C3IQR2"/>
<reference evidence="2" key="2">
    <citation type="submission" date="2015-01" db="EMBL/GenBank/DDBJ databases">
        <title>Evolutionary Origins and Diversification of the Mycorrhizal Mutualists.</title>
        <authorList>
            <consortium name="DOE Joint Genome Institute"/>
            <consortium name="Mycorrhizal Genomics Consortium"/>
            <person name="Kohler A."/>
            <person name="Kuo A."/>
            <person name="Nagy L.G."/>
            <person name="Floudas D."/>
            <person name="Copeland A."/>
            <person name="Barry K.W."/>
            <person name="Cichocki N."/>
            <person name="Veneault-Fourrey C."/>
            <person name="LaButti K."/>
            <person name="Lindquist E.A."/>
            <person name="Lipzen A."/>
            <person name="Lundell T."/>
            <person name="Morin E."/>
            <person name="Murat C."/>
            <person name="Riley R."/>
            <person name="Ohm R."/>
            <person name="Sun H."/>
            <person name="Tunlid A."/>
            <person name="Henrissat B."/>
            <person name="Grigoriev I.V."/>
            <person name="Hibbett D.S."/>
            <person name="Martin F."/>
        </authorList>
    </citation>
    <scope>NUCLEOTIDE SEQUENCE [LARGE SCALE GENOMIC DNA]</scope>
    <source>
        <strain evidence="2">Marx 270</strain>
    </source>
</reference>
<dbReference type="HOGENOM" id="CLU_819193_0_0_1"/>